<dbReference type="GO" id="GO:0005634">
    <property type="term" value="C:nucleus"/>
    <property type="evidence" value="ECO:0007669"/>
    <property type="project" value="UniProtKB-SubCell"/>
</dbReference>
<feature type="compositionally biased region" description="Low complexity" evidence="3">
    <location>
        <begin position="304"/>
        <end position="315"/>
    </location>
</feature>
<keyword evidence="5" id="KW-0378">Hydrolase</keyword>
<keyword evidence="5" id="KW-0347">Helicase</keyword>
<protein>
    <submittedName>
        <fullName evidence="5">DNA repair helicase RAD25</fullName>
        <ecNumber evidence="5">3.6.4.12</ecNumber>
    </submittedName>
</protein>
<name>A0AAN7DMM2_9FUNG</name>
<dbReference type="GO" id="GO:0003678">
    <property type="term" value="F:DNA helicase activity"/>
    <property type="evidence" value="ECO:0007669"/>
    <property type="project" value="UniProtKB-EC"/>
</dbReference>
<reference evidence="5 6" key="1">
    <citation type="submission" date="2022-11" db="EMBL/GenBank/DDBJ databases">
        <title>Mucor velutinosus strain NIH1002 WGS.</title>
        <authorList>
            <person name="Subramanian P."/>
            <person name="Mullikin J.C."/>
            <person name="Segre J.A."/>
            <person name="Zelazny A.M."/>
        </authorList>
    </citation>
    <scope>NUCLEOTIDE SEQUENCE [LARGE SCALE GENOMIC DNA]</scope>
    <source>
        <strain evidence="5 6">NIH1002</strain>
    </source>
</reference>
<dbReference type="SUPFAM" id="SSF50729">
    <property type="entry name" value="PH domain-like"/>
    <property type="match status" value="1"/>
</dbReference>
<dbReference type="AlphaFoldDB" id="A0AAN7DMM2"/>
<feature type="compositionally biased region" description="Basic and acidic residues" evidence="3">
    <location>
        <begin position="150"/>
        <end position="166"/>
    </location>
</feature>
<dbReference type="EC" id="3.6.4.12" evidence="5"/>
<dbReference type="RefSeq" id="XP_064686428.1">
    <property type="nucleotide sequence ID" value="XM_064829226.1"/>
</dbReference>
<evidence type="ECO:0000256" key="1">
    <source>
        <dbReference type="ARBA" id="ARBA00004123"/>
    </source>
</evidence>
<dbReference type="SMART" id="SM00160">
    <property type="entry name" value="RanBD"/>
    <property type="match status" value="1"/>
</dbReference>
<feature type="compositionally biased region" description="Polar residues" evidence="3">
    <location>
        <begin position="273"/>
        <end position="282"/>
    </location>
</feature>
<keyword evidence="2" id="KW-0539">Nucleus</keyword>
<feature type="region of interest" description="Disordered" evidence="3">
    <location>
        <begin position="254"/>
        <end position="326"/>
    </location>
</feature>
<dbReference type="GeneID" id="89953689"/>
<keyword evidence="5" id="KW-0067">ATP-binding</keyword>
<dbReference type="InterPro" id="IPR045255">
    <property type="entry name" value="RanBP1-like"/>
</dbReference>
<evidence type="ECO:0000256" key="3">
    <source>
        <dbReference type="SAM" id="MobiDB-lite"/>
    </source>
</evidence>
<feature type="compositionally biased region" description="Acidic residues" evidence="3">
    <location>
        <begin position="133"/>
        <end position="149"/>
    </location>
</feature>
<dbReference type="Pfam" id="PF00638">
    <property type="entry name" value="Ran_BP1"/>
    <property type="match status" value="1"/>
</dbReference>
<keyword evidence="5" id="KW-0547">Nucleotide-binding</keyword>
<proteinExistence type="predicted"/>
<dbReference type="Proteomes" id="UP001304243">
    <property type="component" value="Unassembled WGS sequence"/>
</dbReference>
<comment type="subcellular location">
    <subcellularLocation>
        <location evidence="1">Nucleus</location>
    </subcellularLocation>
</comment>
<dbReference type="Gene3D" id="2.30.29.30">
    <property type="entry name" value="Pleckstrin-homology domain (PH domain)/Phosphotyrosine-binding domain (PTB)"/>
    <property type="match status" value="1"/>
</dbReference>
<comment type="caution">
    <text evidence="5">The sequence shown here is derived from an EMBL/GenBank/DDBJ whole genome shotgun (WGS) entry which is preliminary data.</text>
</comment>
<feature type="compositionally biased region" description="Polar residues" evidence="3">
    <location>
        <begin position="85"/>
        <end position="100"/>
    </location>
</feature>
<dbReference type="InterPro" id="IPR000156">
    <property type="entry name" value="Ran_bind_dom"/>
</dbReference>
<organism evidence="5 6">
    <name type="scientific">Mucor velutinosus</name>
    <dbReference type="NCBI Taxonomy" id="708070"/>
    <lineage>
        <taxon>Eukaryota</taxon>
        <taxon>Fungi</taxon>
        <taxon>Fungi incertae sedis</taxon>
        <taxon>Mucoromycota</taxon>
        <taxon>Mucoromycotina</taxon>
        <taxon>Mucoromycetes</taxon>
        <taxon>Mucorales</taxon>
        <taxon>Mucorineae</taxon>
        <taxon>Mucoraceae</taxon>
        <taxon>Mucor</taxon>
    </lineage>
</organism>
<sequence length="478" mass="50810">MSSPPEPITDIDEIALNKKRGRAQSVEPAPLQELDSEHHASEDASSTTVSAPKKTKRDDEDSSTHSNNTTTVSTIRKNMKDMTTTDKNLAESASTATSISQDDEEVDDEPMAEQDNSLANKFGGGSKKQNGGGDDEDWGEFAQDDDEEEDTKKDHTATTKVEDKPKYTFGASSGFGTKGWAATHQTIPTPSKQPTFGGFGSSTSSISSGVGSSSGGFGGFKSSILSGSKESTSAPSFGSFAKATASPFATAAAAGNAFTSSSPSTTAAALQTDSSHNNTTTAAVEFVPKDNNSKNHADESNGNSSESDQEQTTSTPATFGEGAKVKVPGVVQQTQVTTGEEDEDTIYQTKAKLLVLDTTSGNWKERGVGTFRINMKEEEAKKVLQTRLVMRTDSVYRVILNLLLFQGMKVFIMQDKFVRFAGFETEVKEDGTSETKLVSFALKLSNPSIAKEVCEQIISCIPRSSSNGTGSDNDDSKA</sequence>
<dbReference type="GO" id="GO:0016787">
    <property type="term" value="F:hydrolase activity"/>
    <property type="evidence" value="ECO:0007669"/>
    <property type="project" value="UniProtKB-KW"/>
</dbReference>
<dbReference type="PROSITE" id="PS50196">
    <property type="entry name" value="RANBD1"/>
    <property type="match status" value="1"/>
</dbReference>
<gene>
    <name evidence="5" type="primary">SSL2</name>
    <name evidence="5" type="ORF">ATC70_010003</name>
</gene>
<feature type="compositionally biased region" description="Gly residues" evidence="3">
    <location>
        <begin position="122"/>
        <end position="132"/>
    </location>
</feature>
<feature type="compositionally biased region" description="Low complexity" evidence="3">
    <location>
        <begin position="254"/>
        <end position="272"/>
    </location>
</feature>
<feature type="compositionally biased region" description="Basic and acidic residues" evidence="3">
    <location>
        <begin position="287"/>
        <end position="299"/>
    </location>
</feature>
<dbReference type="InterPro" id="IPR011993">
    <property type="entry name" value="PH-like_dom_sf"/>
</dbReference>
<dbReference type="EMBL" id="JASEJX010000012">
    <property type="protein sequence ID" value="KAK4519762.1"/>
    <property type="molecule type" value="Genomic_DNA"/>
</dbReference>
<dbReference type="PANTHER" id="PTHR23138">
    <property type="entry name" value="RAN BINDING PROTEIN"/>
    <property type="match status" value="1"/>
</dbReference>
<feature type="compositionally biased region" description="Acidic residues" evidence="3">
    <location>
        <begin position="101"/>
        <end position="112"/>
    </location>
</feature>
<feature type="compositionally biased region" description="Polar residues" evidence="3">
    <location>
        <begin position="183"/>
        <end position="194"/>
    </location>
</feature>
<feature type="region of interest" description="Disordered" evidence="3">
    <location>
        <begin position="1"/>
        <end position="237"/>
    </location>
</feature>
<dbReference type="CDD" id="cd13180">
    <property type="entry name" value="RanBD_RanBP3"/>
    <property type="match status" value="1"/>
</dbReference>
<evidence type="ECO:0000256" key="2">
    <source>
        <dbReference type="ARBA" id="ARBA00023242"/>
    </source>
</evidence>
<feature type="domain" description="RanBD1" evidence="4">
    <location>
        <begin position="325"/>
        <end position="466"/>
    </location>
</feature>
<dbReference type="PANTHER" id="PTHR23138:SF142">
    <property type="entry name" value="RAN-BINDING PROTEIN 3B-RELATED"/>
    <property type="match status" value="1"/>
</dbReference>
<evidence type="ECO:0000313" key="5">
    <source>
        <dbReference type="EMBL" id="KAK4519762.1"/>
    </source>
</evidence>
<feature type="compositionally biased region" description="Low complexity" evidence="3">
    <location>
        <begin position="201"/>
        <end position="211"/>
    </location>
</feature>
<evidence type="ECO:0000313" key="6">
    <source>
        <dbReference type="Proteomes" id="UP001304243"/>
    </source>
</evidence>
<keyword evidence="6" id="KW-1185">Reference proteome</keyword>
<accession>A0AAN7DMM2</accession>
<feature type="compositionally biased region" description="Low complexity" evidence="3">
    <location>
        <begin position="64"/>
        <end position="74"/>
    </location>
</feature>
<evidence type="ECO:0000259" key="4">
    <source>
        <dbReference type="PROSITE" id="PS50196"/>
    </source>
</evidence>